<protein>
    <submittedName>
        <fullName evidence="1">Uncharacterized protein</fullName>
    </submittedName>
</protein>
<dbReference type="AlphaFoldDB" id="A0A0G4HD42"/>
<organism evidence="1">
    <name type="scientific">Chromera velia CCMP2878</name>
    <dbReference type="NCBI Taxonomy" id="1169474"/>
    <lineage>
        <taxon>Eukaryota</taxon>
        <taxon>Sar</taxon>
        <taxon>Alveolata</taxon>
        <taxon>Colpodellida</taxon>
        <taxon>Chromeraceae</taxon>
        <taxon>Chromera</taxon>
    </lineage>
</organism>
<sequence>MFRSSAHRLPSRPWRYMHVLWFPRRATTRRDTSAQGPSGFSWLIVVSVKELRALGFLHAGREAQEKDAQREGRWPWLDGAAQTVRGALLPFIGVEGERQVAIPGALFALLDVVQKRSWFQEEGVGGPEGSQHSGSE</sequence>
<proteinExistence type="predicted"/>
<evidence type="ECO:0000313" key="1">
    <source>
        <dbReference type="EMBL" id="CEM41974.1"/>
    </source>
</evidence>
<dbReference type="EMBL" id="CDMZ01002350">
    <property type="protein sequence ID" value="CEM41974.1"/>
    <property type="molecule type" value="Genomic_DNA"/>
</dbReference>
<reference evidence="1" key="1">
    <citation type="submission" date="2014-11" db="EMBL/GenBank/DDBJ databases">
        <authorList>
            <person name="Otto D Thomas"/>
            <person name="Naeem Raeece"/>
        </authorList>
    </citation>
    <scope>NUCLEOTIDE SEQUENCE</scope>
</reference>
<gene>
    <name evidence="1" type="ORF">Cvel_26424</name>
</gene>
<name>A0A0G4HD42_9ALVE</name>
<dbReference type="VEuPathDB" id="CryptoDB:Cvel_26424"/>
<accession>A0A0G4HD42</accession>